<dbReference type="EMBL" id="EU969222">
    <property type="protein sequence ID" value="ACG41340.1"/>
    <property type="molecule type" value="mRNA"/>
</dbReference>
<proteinExistence type="evidence at transcript level"/>
<evidence type="ECO:0000313" key="1">
    <source>
        <dbReference type="EMBL" id="ACG41340.1"/>
    </source>
</evidence>
<dbReference type="KEGG" id="zma:103638507"/>
<dbReference type="HOGENOM" id="CLU_1715936_0_0_1"/>
<protein>
    <submittedName>
        <fullName evidence="1">Uncharacterized protein</fullName>
    </submittedName>
</protein>
<reference evidence="1" key="1">
    <citation type="journal article" date="2009" name="Plant Mol. Biol.">
        <title>Insights into corn genes derived from large-scale cDNA sequencing.</title>
        <authorList>
            <person name="Alexandrov N.N."/>
            <person name="Brover V.V."/>
            <person name="Freidin S."/>
            <person name="Troukhan M.E."/>
            <person name="Tatarinova T.V."/>
            <person name="Zhang H."/>
            <person name="Swaller T.J."/>
            <person name="Lu Y.P."/>
            <person name="Bouck J."/>
            <person name="Flavell R.B."/>
            <person name="Feldmann K.A."/>
        </authorList>
    </citation>
    <scope>NUCLEOTIDE SEQUENCE</scope>
</reference>
<sequence length="153" mass="17236">MPAWQWRVCSCPCAVEGNLHEHCQPGAASMHLGVRSSCFLVGIGQYKCRAWPQIYSPARRNWWQNTPPFARSLRCSCWSDRQNRQGHPSLDRHQTKTGDEVIPQCGLVQLRGPRAIRPIVTGPAWPPRVTGLICKGISVITVCNPRFMGIFWG</sequence>
<accession>B6TW57</accession>
<organism evidence="1">
    <name type="scientific">Zea mays</name>
    <name type="common">Maize</name>
    <dbReference type="NCBI Taxonomy" id="4577"/>
    <lineage>
        <taxon>Eukaryota</taxon>
        <taxon>Viridiplantae</taxon>
        <taxon>Streptophyta</taxon>
        <taxon>Embryophyta</taxon>
        <taxon>Tracheophyta</taxon>
        <taxon>Spermatophyta</taxon>
        <taxon>Magnoliopsida</taxon>
        <taxon>Liliopsida</taxon>
        <taxon>Poales</taxon>
        <taxon>Poaceae</taxon>
        <taxon>PACMAD clade</taxon>
        <taxon>Panicoideae</taxon>
        <taxon>Andropogonodae</taxon>
        <taxon>Andropogoneae</taxon>
        <taxon>Tripsacinae</taxon>
        <taxon>Zea</taxon>
    </lineage>
</organism>
<name>B6TW57_MAIZE</name>
<dbReference type="AlphaFoldDB" id="B6TW57"/>
<dbReference type="GeneID" id="103638507"/>
<dbReference type="RefSeq" id="XP_008659627.1">
    <property type="nucleotide sequence ID" value="XM_008661405.1"/>
</dbReference>